<geneLocation type="plasmid" evidence="1 2">
    <name>pFA13</name>
</geneLocation>
<gene>
    <name evidence="1" type="ORF">FUAX_56050</name>
</gene>
<evidence type="ECO:0000313" key="1">
    <source>
        <dbReference type="EMBL" id="BDD13173.1"/>
    </source>
</evidence>
<dbReference type="Proteomes" id="UP001348817">
    <property type="component" value="Plasmid pFA13"/>
</dbReference>
<dbReference type="KEGG" id="fax:FUAX_56050"/>
<name>A0AAU9CYZ6_9BACT</name>
<accession>A0AAU9CYZ6</accession>
<sequence>MRDYPKAYKVSDREYLLFQEETVGKKTELYMTKFTWIGDSKSSYDRSIIRQKIEFKEEAKIVKRLEQVSMVTAAGFIKQMSYDIKILASQAYQYSDGLLRSAHGFENVR</sequence>
<reference evidence="1 2" key="1">
    <citation type="submission" date="2021-12" db="EMBL/GenBank/DDBJ databases">
        <title>Genome sequencing of bacteria with rrn-lacking chromosome and rrn-plasmid.</title>
        <authorList>
            <person name="Anda M."/>
            <person name="Iwasaki W."/>
        </authorList>
    </citation>
    <scope>NUCLEOTIDE SEQUENCE [LARGE SCALE GENOMIC DNA]</scope>
    <source>
        <strain evidence="1 2">DSM 100852</strain>
        <plasmid evidence="1 2">pFA13</plasmid>
    </source>
</reference>
<keyword evidence="2" id="KW-1185">Reference proteome</keyword>
<dbReference type="EMBL" id="AP025327">
    <property type="protein sequence ID" value="BDD13173.1"/>
    <property type="molecule type" value="Genomic_DNA"/>
</dbReference>
<organism evidence="1 2">
    <name type="scientific">Fulvitalea axinellae</name>
    <dbReference type="NCBI Taxonomy" id="1182444"/>
    <lineage>
        <taxon>Bacteria</taxon>
        <taxon>Pseudomonadati</taxon>
        <taxon>Bacteroidota</taxon>
        <taxon>Cytophagia</taxon>
        <taxon>Cytophagales</taxon>
        <taxon>Persicobacteraceae</taxon>
        <taxon>Fulvitalea</taxon>
    </lineage>
</organism>
<proteinExistence type="predicted"/>
<dbReference type="AlphaFoldDB" id="A0AAU9CYZ6"/>
<keyword evidence="1" id="KW-0614">Plasmid</keyword>
<protein>
    <submittedName>
        <fullName evidence="1">Uncharacterized protein</fullName>
    </submittedName>
</protein>
<evidence type="ECO:0000313" key="2">
    <source>
        <dbReference type="Proteomes" id="UP001348817"/>
    </source>
</evidence>